<reference evidence="1 2" key="1">
    <citation type="submission" date="2019-03" db="EMBL/GenBank/DDBJ databases">
        <title>First draft genome of Liparis tanakae, snailfish: a comprehensive survey of snailfish specific genes.</title>
        <authorList>
            <person name="Kim W."/>
            <person name="Song I."/>
            <person name="Jeong J.-H."/>
            <person name="Kim D."/>
            <person name="Kim S."/>
            <person name="Ryu S."/>
            <person name="Song J.Y."/>
            <person name="Lee S.K."/>
        </authorList>
    </citation>
    <scope>NUCLEOTIDE SEQUENCE [LARGE SCALE GENOMIC DNA]</scope>
    <source>
        <tissue evidence="1">Muscle</tissue>
    </source>
</reference>
<dbReference type="AlphaFoldDB" id="A0A4Z2IUP0"/>
<evidence type="ECO:0000313" key="2">
    <source>
        <dbReference type="Proteomes" id="UP000314294"/>
    </source>
</evidence>
<dbReference type="EMBL" id="SRLO01000049">
    <property type="protein sequence ID" value="TNN81012.1"/>
    <property type="molecule type" value="Genomic_DNA"/>
</dbReference>
<organism evidence="1 2">
    <name type="scientific">Liparis tanakae</name>
    <name type="common">Tanaka's snailfish</name>
    <dbReference type="NCBI Taxonomy" id="230148"/>
    <lineage>
        <taxon>Eukaryota</taxon>
        <taxon>Metazoa</taxon>
        <taxon>Chordata</taxon>
        <taxon>Craniata</taxon>
        <taxon>Vertebrata</taxon>
        <taxon>Euteleostomi</taxon>
        <taxon>Actinopterygii</taxon>
        <taxon>Neopterygii</taxon>
        <taxon>Teleostei</taxon>
        <taxon>Neoteleostei</taxon>
        <taxon>Acanthomorphata</taxon>
        <taxon>Eupercaria</taxon>
        <taxon>Perciformes</taxon>
        <taxon>Cottioidei</taxon>
        <taxon>Cottales</taxon>
        <taxon>Liparidae</taxon>
        <taxon>Liparis</taxon>
    </lineage>
</organism>
<accession>A0A4Z2IUP0</accession>
<comment type="caution">
    <text evidence="1">The sequence shown here is derived from an EMBL/GenBank/DDBJ whole genome shotgun (WGS) entry which is preliminary data.</text>
</comment>
<gene>
    <name evidence="1" type="ORF">EYF80_008668</name>
</gene>
<dbReference type="OrthoDB" id="10254995at2759"/>
<proteinExistence type="predicted"/>
<protein>
    <submittedName>
        <fullName evidence="1">Uncharacterized protein</fullName>
    </submittedName>
</protein>
<keyword evidence="2" id="KW-1185">Reference proteome</keyword>
<sequence>MASPQASRLLITATSQEYATPSNSAHGVAQRSKITDGIQRHVSGQLIADVQEKLEMPPTATTRTNHSVNRLLLSLTYHIGYTGDMLVLLCSTEASLRQVRSAMSSTLLKCGGFIRCTSSLDSVTFLWLSVSSTSTSSPRSSRMLADWGWKHGEIYQRQNDGTHTSLLAAQSAWLAPENMGLEVGDPGGAPPDARKWGPVLNPAFTIPVTPTRRWVWIHVDKRVATTQLPIQAGLTSKLVLQQLELPKPDCSTP</sequence>
<evidence type="ECO:0000313" key="1">
    <source>
        <dbReference type="EMBL" id="TNN81012.1"/>
    </source>
</evidence>
<dbReference type="Proteomes" id="UP000314294">
    <property type="component" value="Unassembled WGS sequence"/>
</dbReference>
<name>A0A4Z2IUP0_9TELE</name>